<dbReference type="EMBL" id="JABTEG010000005">
    <property type="protein sequence ID" value="KAG4304927.1"/>
    <property type="molecule type" value="Genomic_DNA"/>
</dbReference>
<dbReference type="Proteomes" id="UP000768646">
    <property type="component" value="Unassembled WGS sequence"/>
</dbReference>
<proteinExistence type="predicted"/>
<accession>A0ACB7CCY0</accession>
<keyword evidence="2" id="KW-1185">Reference proteome</keyword>
<comment type="caution">
    <text evidence="1">The sequence shown here is derived from an EMBL/GenBank/DDBJ whole genome shotgun (WGS) entry which is preliminary data.</text>
</comment>
<protein>
    <submittedName>
        <fullName evidence="1">Uncharacterized protein</fullName>
    </submittedName>
</protein>
<reference evidence="1 2" key="1">
    <citation type="journal article" date="2021" name="Commun. Biol.">
        <title>Genomic insights into the host specific adaptation of the Pneumocystis genus.</title>
        <authorList>
            <person name="Cisse O.H."/>
            <person name="Ma L."/>
            <person name="Dekker J.P."/>
            <person name="Khil P.P."/>
            <person name="Youn J.-H."/>
            <person name="Brenchley J.M."/>
            <person name="Blair R."/>
            <person name="Pahar B."/>
            <person name="Chabe M."/>
            <person name="Van Rompay K.K.A."/>
            <person name="Keesler R."/>
            <person name="Sukura A."/>
            <person name="Hirsch V."/>
            <person name="Kutty G."/>
            <person name="Liu Y."/>
            <person name="Peng L."/>
            <person name="Chen J."/>
            <person name="Song J."/>
            <person name="Weissenbacher-Lang C."/>
            <person name="Xu J."/>
            <person name="Upham N.S."/>
            <person name="Stajich J.E."/>
            <person name="Cuomo C.A."/>
            <person name="Cushion M.T."/>
            <person name="Kovacs J.A."/>
        </authorList>
    </citation>
    <scope>NUCLEOTIDE SEQUENCE [LARGE SCALE GENOMIC DNA]</scope>
    <source>
        <strain evidence="1 2">RABM</strain>
    </source>
</reference>
<evidence type="ECO:0000313" key="1">
    <source>
        <dbReference type="EMBL" id="KAG4304927.1"/>
    </source>
</evidence>
<evidence type="ECO:0000313" key="2">
    <source>
        <dbReference type="Proteomes" id="UP000768646"/>
    </source>
</evidence>
<name>A0ACB7CCY0_9ASCO</name>
<organism evidence="1 2">
    <name type="scientific">Pneumocystis oryctolagi</name>
    <dbReference type="NCBI Taxonomy" id="42067"/>
    <lineage>
        <taxon>Eukaryota</taxon>
        <taxon>Fungi</taxon>
        <taxon>Dikarya</taxon>
        <taxon>Ascomycota</taxon>
        <taxon>Taphrinomycotina</taxon>
        <taxon>Pneumocystomycetes</taxon>
        <taxon>Pneumocystaceae</taxon>
        <taxon>Pneumocystis</taxon>
    </lineage>
</organism>
<gene>
    <name evidence="1" type="ORF">PORY_001602</name>
</gene>
<sequence length="409" mass="48763">MSNLTRKQEEVLKYVWAVILQYGTKKHQEQIDEKENLSEVSEKQKIGEENGDTYKNGMHIKEGNENVLHSNNEGFHDNERYTWTKAFGEMLKNEGKELLTTFWEMVKMDDPDRLVQRFLRARKWDKDKALVMLIETLKWRRKFNVEMILRNGDGDENEVDADMFLKQMKLGKSFIRGVDRENRPVCYIRTHLHRPTDQPDVTVQRYIVWIMENARFMLSSHVETATILFDLTNFSLKNVDYAPIKFLIKCFEAHYPECMGICIVHKAPWVFQGIWKIIKGWLDPIVVKKIHFTNSRKELETYIDAFQLIKELGGQNNWEYVYIGPIEGENDKMKDTNTRDKLMQKRRALIEDFEALTIKWIEEKNEVVSDRLWTERNCVVDSLSRNYWELDPYIRRRSFYDRIGAILPK</sequence>